<reference evidence="3" key="1">
    <citation type="submission" date="2016-10" db="EMBL/GenBank/DDBJ databases">
        <authorList>
            <person name="Varghese N."/>
            <person name="Submissions S."/>
        </authorList>
    </citation>
    <scope>NUCLEOTIDE SEQUENCE [LARGE SCALE GENOMIC DNA]</scope>
    <source>
        <strain evidence="3">BL36</strain>
    </source>
</reference>
<name>A0A1I4PGI6_9HYPH</name>
<dbReference type="EMBL" id="FOTK01000024">
    <property type="protein sequence ID" value="SFM26922.1"/>
    <property type="molecule type" value="Genomic_DNA"/>
</dbReference>
<dbReference type="Proteomes" id="UP000199048">
    <property type="component" value="Unassembled WGS sequence"/>
</dbReference>
<sequence length="258" mass="27237">MKACLRLAAFGALLVAAGVPANAADRVVQVRPGQAGPGIDAFPQIVDPVDDAERRINAAVKRLDAQVRKAAKSCKAEGGAQSSWERSIRAAMRGPRFLSFAIHDSTFCGGAHPNTGTTAIVYDLTTGTPVDWTTLLPPALTGKVALATQADETKMVTLSSKRLHALYLQAYRPKTGKPKADADDKECREAVTETYSGEPPAMTVWPDAEAGGLAVQFDLAHVVQACADTVVIPTATLRREGVQAVLTDAIDAAHAKRP</sequence>
<proteinExistence type="predicted"/>
<evidence type="ECO:0000256" key="1">
    <source>
        <dbReference type="SAM" id="SignalP"/>
    </source>
</evidence>
<evidence type="ECO:0000313" key="2">
    <source>
        <dbReference type="EMBL" id="SFM26922.1"/>
    </source>
</evidence>
<dbReference type="AlphaFoldDB" id="A0A1I4PGI6"/>
<feature type="chain" id="PRO_5011681933" description="Secreted protein" evidence="1">
    <location>
        <begin position="24"/>
        <end position="258"/>
    </location>
</feature>
<gene>
    <name evidence="2" type="ORF">SAMN05192568_102496</name>
</gene>
<protein>
    <recommendedName>
        <fullName evidence="4">Secreted protein</fullName>
    </recommendedName>
</protein>
<evidence type="ECO:0008006" key="4">
    <source>
        <dbReference type="Google" id="ProtNLM"/>
    </source>
</evidence>
<keyword evidence="1" id="KW-0732">Signal</keyword>
<accession>A0A1I4PGI6</accession>
<dbReference type="RefSeq" id="WP_092043780.1">
    <property type="nucleotide sequence ID" value="NZ_FOTK01000024.1"/>
</dbReference>
<evidence type="ECO:0000313" key="3">
    <source>
        <dbReference type="Proteomes" id="UP000199048"/>
    </source>
</evidence>
<feature type="signal peptide" evidence="1">
    <location>
        <begin position="1"/>
        <end position="23"/>
    </location>
</feature>
<organism evidence="2 3">
    <name type="scientific">Methylobacterium pseudosasicola</name>
    <dbReference type="NCBI Taxonomy" id="582667"/>
    <lineage>
        <taxon>Bacteria</taxon>
        <taxon>Pseudomonadati</taxon>
        <taxon>Pseudomonadota</taxon>
        <taxon>Alphaproteobacteria</taxon>
        <taxon>Hyphomicrobiales</taxon>
        <taxon>Methylobacteriaceae</taxon>
        <taxon>Methylobacterium</taxon>
    </lineage>
</organism>
<dbReference type="Gene3D" id="3.30.565.40">
    <property type="entry name" value="Fervidobacterium nodosum Rt17-B1 like"/>
    <property type="match status" value="1"/>
</dbReference>
<dbReference type="OrthoDB" id="7201222at2"/>
<keyword evidence="3" id="KW-1185">Reference proteome</keyword>